<gene>
    <name evidence="1" type="ORF">EB235_33610</name>
</gene>
<evidence type="ECO:0000313" key="2">
    <source>
        <dbReference type="Proteomes" id="UP000503017"/>
    </source>
</evidence>
<name>A0A6M7X197_RHILI</name>
<protein>
    <submittedName>
        <fullName evidence="1">Uncharacterized protein</fullName>
    </submittedName>
</protein>
<reference evidence="1 2" key="1">
    <citation type="submission" date="2018-10" db="EMBL/GenBank/DDBJ databases">
        <authorList>
            <person name="Perry B.J."/>
            <person name="Sullivan J.T."/>
            <person name="Murphy R.J.T."/>
            <person name="Ramsay J.P."/>
            <person name="Ronson C.W."/>
        </authorList>
    </citation>
    <scope>NUCLEOTIDE SEQUENCE [LARGE SCALE GENOMIC DNA]</scope>
    <source>
        <strain evidence="1 2">R88b</strain>
    </source>
</reference>
<evidence type="ECO:0000313" key="1">
    <source>
        <dbReference type="EMBL" id="QKD05778.1"/>
    </source>
</evidence>
<dbReference type="AlphaFoldDB" id="A0A6M7X197"/>
<proteinExistence type="predicted"/>
<accession>A0A6M7X197</accession>
<sequence>MQAFQFAEWLPSQKRLGRSRAFIATAFADDSYGVAKRRRALLTAVASRTRLGEMAITRMDLTAARVRAAPAKTRDARAAPRTRAIARDRKIAADTGHASADAAPLHASLQCGRIERPLQPQIAGAPGAVTPTQKVALARWWNRATILGANGMVRWRRKDLRP</sequence>
<dbReference type="Proteomes" id="UP000503017">
    <property type="component" value="Chromosome"/>
</dbReference>
<dbReference type="EMBL" id="CP033367">
    <property type="protein sequence ID" value="QKD05778.1"/>
    <property type="molecule type" value="Genomic_DNA"/>
</dbReference>
<organism evidence="1 2">
    <name type="scientific">Mesorhizobium loti R88b</name>
    <dbReference type="NCBI Taxonomy" id="935548"/>
    <lineage>
        <taxon>Bacteria</taxon>
        <taxon>Pseudomonadati</taxon>
        <taxon>Pseudomonadota</taxon>
        <taxon>Alphaproteobacteria</taxon>
        <taxon>Hyphomicrobiales</taxon>
        <taxon>Phyllobacteriaceae</taxon>
        <taxon>Mesorhizobium</taxon>
    </lineage>
</organism>